<dbReference type="EMBL" id="PFAN01000123">
    <property type="protein sequence ID" value="PIR94750.1"/>
    <property type="molecule type" value="Genomic_DNA"/>
</dbReference>
<keyword evidence="1" id="KW-0812">Transmembrane</keyword>
<keyword evidence="1" id="KW-1133">Transmembrane helix</keyword>
<evidence type="ECO:0000313" key="2">
    <source>
        <dbReference type="EMBL" id="PIR94750.1"/>
    </source>
</evidence>
<feature type="transmembrane region" description="Helical" evidence="1">
    <location>
        <begin position="43"/>
        <end position="64"/>
    </location>
</feature>
<sequence>MFTKSIPEQFIKKMKPLDLVSLKLSILFLGVLIAVYFEKIREVNPIIYLILFILFAIKPAMLYVKK</sequence>
<comment type="caution">
    <text evidence="2">The sequence shown here is derived from an EMBL/GenBank/DDBJ whole genome shotgun (WGS) entry which is preliminary data.</text>
</comment>
<accession>A0A2H0V8U8</accession>
<reference evidence="3" key="1">
    <citation type="submission" date="2017-09" db="EMBL/GenBank/DDBJ databases">
        <title>Depth-based differentiation of microbial function through sediment-hosted aquifers and enrichment of novel symbionts in the deep terrestrial subsurface.</title>
        <authorList>
            <person name="Probst A.J."/>
            <person name="Ladd B."/>
            <person name="Jarett J.K."/>
            <person name="Geller-Mcgrath D.E."/>
            <person name="Sieber C.M.K."/>
            <person name="Emerson J.B."/>
            <person name="Anantharaman K."/>
            <person name="Thomas B.C."/>
            <person name="Malmstrom R."/>
            <person name="Stieglmeier M."/>
            <person name="Klingl A."/>
            <person name="Woyke T."/>
            <person name="Ryan C.M."/>
            <person name="Banfield J.F."/>
        </authorList>
    </citation>
    <scope>NUCLEOTIDE SEQUENCE [LARGE SCALE GENOMIC DNA]</scope>
</reference>
<evidence type="ECO:0000313" key="3">
    <source>
        <dbReference type="Proteomes" id="UP000228614"/>
    </source>
</evidence>
<keyword evidence="1" id="KW-0472">Membrane</keyword>
<dbReference type="Proteomes" id="UP000228614">
    <property type="component" value="Unassembled WGS sequence"/>
</dbReference>
<protein>
    <submittedName>
        <fullName evidence="2">Uncharacterized protein</fullName>
    </submittedName>
</protein>
<feature type="transmembrane region" description="Helical" evidence="1">
    <location>
        <begin position="20"/>
        <end position="37"/>
    </location>
</feature>
<name>A0A2H0V8U8_9BACT</name>
<proteinExistence type="predicted"/>
<dbReference type="AlphaFoldDB" id="A0A2H0V8U8"/>
<gene>
    <name evidence="2" type="ORF">COT95_02490</name>
</gene>
<organism evidence="2 3">
    <name type="scientific">Candidatus Falkowbacteria bacterium CG10_big_fil_rev_8_21_14_0_10_37_6</name>
    <dbReference type="NCBI Taxonomy" id="1974563"/>
    <lineage>
        <taxon>Bacteria</taxon>
        <taxon>Candidatus Falkowiibacteriota</taxon>
    </lineage>
</organism>
<evidence type="ECO:0000256" key="1">
    <source>
        <dbReference type="SAM" id="Phobius"/>
    </source>
</evidence>